<dbReference type="InterPro" id="IPR033656">
    <property type="entry name" value="HisRS_anticodon"/>
</dbReference>
<accession>A0A9P0BAG4</accession>
<evidence type="ECO:0000256" key="4">
    <source>
        <dbReference type="ARBA" id="ARBA00022741"/>
    </source>
</evidence>
<dbReference type="EC" id="6.1.1.21" evidence="2"/>
<evidence type="ECO:0000256" key="5">
    <source>
        <dbReference type="ARBA" id="ARBA00022840"/>
    </source>
</evidence>
<gene>
    <name evidence="11" type="ORF">MELIAE_LOCUS10803</name>
</gene>
<dbReference type="SUPFAM" id="SSF52954">
    <property type="entry name" value="Class II aaRS ABD-related"/>
    <property type="match status" value="1"/>
</dbReference>
<dbReference type="GO" id="GO:0006427">
    <property type="term" value="P:histidyl-tRNA aminoacylation"/>
    <property type="evidence" value="ECO:0007669"/>
    <property type="project" value="InterPro"/>
</dbReference>
<dbReference type="GO" id="GO:0005524">
    <property type="term" value="F:ATP binding"/>
    <property type="evidence" value="ECO:0007669"/>
    <property type="project" value="UniProtKB-KW"/>
</dbReference>
<dbReference type="CDD" id="cd00773">
    <property type="entry name" value="HisRS-like_core"/>
    <property type="match status" value="1"/>
</dbReference>
<evidence type="ECO:0000256" key="6">
    <source>
        <dbReference type="ARBA" id="ARBA00022917"/>
    </source>
</evidence>
<dbReference type="FunFam" id="3.40.50.800:FF:000008">
    <property type="entry name" value="histidine--tRNA ligase, cytoplasmic isoform X1"/>
    <property type="match status" value="1"/>
</dbReference>
<dbReference type="NCBIfam" id="TIGR00442">
    <property type="entry name" value="hisS"/>
    <property type="match status" value="1"/>
</dbReference>
<feature type="binding site" evidence="9">
    <location>
        <position position="164"/>
    </location>
    <ligand>
        <name>L-histidine</name>
        <dbReference type="ChEBI" id="CHEBI:57595"/>
    </ligand>
</feature>
<protein>
    <recommendedName>
        <fullName evidence="2">histidine--tRNA ligase</fullName>
        <ecNumber evidence="2">6.1.1.21</ecNumber>
    </recommendedName>
</protein>
<sequence>MLSFRSIFSHSRPVDMKKLLCSTSALFDNGKPQIAEEVAKLLQLKAQLNDGSEASGPPQKFTLKNPKGTRDFSPKEMAVRNSVLEKIIEVFRKHGAQSIDTPVFELKEVLTGKYGEDSKLIYDLKDQGGEILSLRYDLTVPFARYLAMNKITNIKRYHIAKVYRRDNPSISRGRYREFYQCDFDIAGSYDEMIPDAECVKIVYEILDKLNMTPFVIKLNHRLLLDGMFEACGVPKDSFRCICSAVDKLDKSPWEEVKKEMIEEKQLPESVADQIGEYVRLNGKTELVEKLLQDPKLSQNKNAVAGLEAMKLVLQYCQIYGTLDRVSFDLSLARGLDYYTGIIYEAVLLGDNDKGDEVSVGSVAGGGRYDNLVGMFDPKNKQVQCVGVSIGVERLFAVLEAKLATKNEKIRTTEIEIYVASAQKNLVEERMKICNELWESGVKVEHSYKKNPKLLAQLQHCEEFGIPLAIIIGESELKNGIVKLREVASRKEFDVPRNKLSEVVKEHLAEYAKQNSCNGSS</sequence>
<feature type="binding site" evidence="9">
    <location>
        <begin position="137"/>
        <end position="139"/>
    </location>
    <ligand>
        <name>L-histidine</name>
        <dbReference type="ChEBI" id="CHEBI:57595"/>
    </ligand>
</feature>
<keyword evidence="6" id="KW-0648">Protein biosynthesis</keyword>
<dbReference type="PROSITE" id="PS50862">
    <property type="entry name" value="AA_TRNA_LIGASE_II"/>
    <property type="match status" value="1"/>
</dbReference>
<keyword evidence="4" id="KW-0547">Nucleotide-binding</keyword>
<dbReference type="GO" id="GO:0004821">
    <property type="term" value="F:histidine-tRNA ligase activity"/>
    <property type="evidence" value="ECO:0007669"/>
    <property type="project" value="UniProtKB-EC"/>
</dbReference>
<dbReference type="AlphaFoldDB" id="A0A9P0BAG4"/>
<dbReference type="Pfam" id="PF03129">
    <property type="entry name" value="HGTP_anticodon"/>
    <property type="match status" value="1"/>
</dbReference>
<feature type="domain" description="Aminoacyl-transfer RNA synthetases class-II family profile" evidence="10">
    <location>
        <begin position="68"/>
        <end position="398"/>
    </location>
</feature>
<dbReference type="OrthoDB" id="1906957at2759"/>
<dbReference type="GO" id="GO:0005829">
    <property type="term" value="C:cytosol"/>
    <property type="evidence" value="ECO:0007669"/>
    <property type="project" value="TreeGrafter"/>
</dbReference>
<dbReference type="Gene3D" id="3.30.930.10">
    <property type="entry name" value="Bira Bifunctional Protein, Domain 2"/>
    <property type="match status" value="1"/>
</dbReference>
<dbReference type="PANTHER" id="PTHR11476">
    <property type="entry name" value="HISTIDYL-TRNA SYNTHETASE"/>
    <property type="match status" value="1"/>
</dbReference>
<evidence type="ECO:0000313" key="12">
    <source>
        <dbReference type="Proteomes" id="UP001154078"/>
    </source>
</evidence>
<dbReference type="GO" id="GO:0032543">
    <property type="term" value="P:mitochondrial translation"/>
    <property type="evidence" value="ECO:0007669"/>
    <property type="project" value="TreeGrafter"/>
</dbReference>
<dbReference type="InterPro" id="IPR036621">
    <property type="entry name" value="Anticodon-bd_dom_sf"/>
</dbReference>
<dbReference type="Gene3D" id="3.40.50.800">
    <property type="entry name" value="Anticodon-binding domain"/>
    <property type="match status" value="1"/>
</dbReference>
<dbReference type="InterPro" id="IPR006195">
    <property type="entry name" value="aa-tRNA-synth_II"/>
</dbReference>
<dbReference type="FunFam" id="3.30.930.10:FF:000021">
    <property type="entry name" value="Probable histidine--tRNA ligase, mitochondrial"/>
    <property type="match status" value="1"/>
</dbReference>
<reference evidence="11" key="1">
    <citation type="submission" date="2021-12" db="EMBL/GenBank/DDBJ databases">
        <authorList>
            <person name="King R."/>
        </authorList>
    </citation>
    <scope>NUCLEOTIDE SEQUENCE</scope>
</reference>
<dbReference type="Proteomes" id="UP001154078">
    <property type="component" value="Chromosome 7"/>
</dbReference>
<evidence type="ECO:0000256" key="8">
    <source>
        <dbReference type="ARBA" id="ARBA00047639"/>
    </source>
</evidence>
<dbReference type="SUPFAM" id="SSF55681">
    <property type="entry name" value="Class II aaRS and biotin synthetases"/>
    <property type="match status" value="1"/>
</dbReference>
<dbReference type="Pfam" id="PF13393">
    <property type="entry name" value="tRNA-synt_His"/>
    <property type="match status" value="1"/>
</dbReference>
<feature type="binding site" evidence="9">
    <location>
        <begin position="337"/>
        <end position="338"/>
    </location>
    <ligand>
        <name>L-histidine</name>
        <dbReference type="ChEBI" id="CHEBI:57595"/>
    </ligand>
</feature>
<evidence type="ECO:0000256" key="9">
    <source>
        <dbReference type="PIRSR" id="PIRSR001549-1"/>
    </source>
</evidence>
<dbReference type="EMBL" id="OV121138">
    <property type="protein sequence ID" value="CAH0561221.1"/>
    <property type="molecule type" value="Genomic_DNA"/>
</dbReference>
<keyword evidence="5" id="KW-0067">ATP-binding</keyword>
<keyword evidence="3" id="KW-0436">Ligase</keyword>
<dbReference type="PIRSF" id="PIRSF001549">
    <property type="entry name" value="His-tRNA_synth"/>
    <property type="match status" value="1"/>
</dbReference>
<organism evidence="11 12">
    <name type="scientific">Brassicogethes aeneus</name>
    <name type="common">Rape pollen beetle</name>
    <name type="synonym">Meligethes aeneus</name>
    <dbReference type="NCBI Taxonomy" id="1431903"/>
    <lineage>
        <taxon>Eukaryota</taxon>
        <taxon>Metazoa</taxon>
        <taxon>Ecdysozoa</taxon>
        <taxon>Arthropoda</taxon>
        <taxon>Hexapoda</taxon>
        <taxon>Insecta</taxon>
        <taxon>Pterygota</taxon>
        <taxon>Neoptera</taxon>
        <taxon>Endopterygota</taxon>
        <taxon>Coleoptera</taxon>
        <taxon>Polyphaga</taxon>
        <taxon>Cucujiformia</taxon>
        <taxon>Nitidulidae</taxon>
        <taxon>Meligethinae</taxon>
        <taxon>Brassicogethes</taxon>
    </lineage>
</organism>
<proteinExistence type="inferred from homology"/>
<evidence type="ECO:0000313" key="11">
    <source>
        <dbReference type="EMBL" id="CAH0561221.1"/>
    </source>
</evidence>
<keyword evidence="12" id="KW-1185">Reference proteome</keyword>
<evidence type="ECO:0000256" key="2">
    <source>
        <dbReference type="ARBA" id="ARBA00012815"/>
    </source>
</evidence>
<dbReference type="GO" id="GO:0003723">
    <property type="term" value="F:RNA binding"/>
    <property type="evidence" value="ECO:0007669"/>
    <property type="project" value="TreeGrafter"/>
</dbReference>
<evidence type="ECO:0000256" key="7">
    <source>
        <dbReference type="ARBA" id="ARBA00023146"/>
    </source>
</evidence>
<evidence type="ECO:0000256" key="1">
    <source>
        <dbReference type="ARBA" id="ARBA00008226"/>
    </source>
</evidence>
<dbReference type="InterPro" id="IPR015807">
    <property type="entry name" value="His-tRNA-ligase"/>
</dbReference>
<dbReference type="HAMAP" id="MF_00127">
    <property type="entry name" value="His_tRNA_synth"/>
    <property type="match status" value="1"/>
</dbReference>
<evidence type="ECO:0000256" key="3">
    <source>
        <dbReference type="ARBA" id="ARBA00022598"/>
    </source>
</evidence>
<feature type="binding site" evidence="9">
    <location>
        <position position="333"/>
    </location>
    <ligand>
        <name>L-histidine</name>
        <dbReference type="ChEBI" id="CHEBI:57595"/>
    </ligand>
</feature>
<dbReference type="InterPro" id="IPR041715">
    <property type="entry name" value="HisRS-like_core"/>
</dbReference>
<name>A0A9P0BAG4_BRAAE</name>
<feature type="binding site" evidence="9">
    <location>
        <position position="180"/>
    </location>
    <ligand>
        <name>L-histidine</name>
        <dbReference type="ChEBI" id="CHEBI:57595"/>
    </ligand>
</feature>
<dbReference type="PANTHER" id="PTHR11476:SF7">
    <property type="entry name" value="HISTIDINE--TRNA LIGASE"/>
    <property type="match status" value="1"/>
</dbReference>
<dbReference type="InterPro" id="IPR045864">
    <property type="entry name" value="aa-tRNA-synth_II/BPL/LPL"/>
</dbReference>
<comment type="similarity">
    <text evidence="1">Belongs to the class-II aminoacyl-tRNA synthetase family.</text>
</comment>
<evidence type="ECO:0000259" key="10">
    <source>
        <dbReference type="PROSITE" id="PS50862"/>
    </source>
</evidence>
<comment type="catalytic activity">
    <reaction evidence="8">
        <text>tRNA(His) + L-histidine + ATP = L-histidyl-tRNA(His) + AMP + diphosphate + H(+)</text>
        <dbReference type="Rhea" id="RHEA:17313"/>
        <dbReference type="Rhea" id="RHEA-COMP:9665"/>
        <dbReference type="Rhea" id="RHEA-COMP:9689"/>
        <dbReference type="ChEBI" id="CHEBI:15378"/>
        <dbReference type="ChEBI" id="CHEBI:30616"/>
        <dbReference type="ChEBI" id="CHEBI:33019"/>
        <dbReference type="ChEBI" id="CHEBI:57595"/>
        <dbReference type="ChEBI" id="CHEBI:78442"/>
        <dbReference type="ChEBI" id="CHEBI:78527"/>
        <dbReference type="ChEBI" id="CHEBI:456215"/>
        <dbReference type="EC" id="6.1.1.21"/>
    </reaction>
</comment>
<keyword evidence="7" id="KW-0030">Aminoacyl-tRNA synthetase</keyword>
<dbReference type="InterPro" id="IPR004516">
    <property type="entry name" value="HisRS/HisZ"/>
</dbReference>
<feature type="binding site" evidence="9">
    <location>
        <position position="184"/>
    </location>
    <ligand>
        <name>L-histidine</name>
        <dbReference type="ChEBI" id="CHEBI:57595"/>
    </ligand>
</feature>
<dbReference type="GO" id="GO:0005739">
    <property type="term" value="C:mitochondrion"/>
    <property type="evidence" value="ECO:0007669"/>
    <property type="project" value="TreeGrafter"/>
</dbReference>
<dbReference type="CDD" id="cd00859">
    <property type="entry name" value="HisRS_anticodon"/>
    <property type="match status" value="1"/>
</dbReference>
<dbReference type="InterPro" id="IPR004154">
    <property type="entry name" value="Anticodon-bd"/>
</dbReference>